<keyword evidence="2" id="KW-1185">Reference proteome</keyword>
<dbReference type="Proteomes" id="UP000887013">
    <property type="component" value="Unassembled WGS sequence"/>
</dbReference>
<gene>
    <name evidence="1" type="ORF">NPIL_280761</name>
</gene>
<accession>A0A8X6IIP6</accession>
<sequence>MAPLLLGYARPMDIQQIGNEVRFAPSIVCITHHHQQRGKNKRNEDTNHTSLDRIRIIAFLQSLFHGRSRSIFNVSLNPDRTKSPSREELSKMFELSLPARSKKITKKVPLVARIYKGYGTAGYHPTTTHYNQQHQCLRGCSIPQWGSVSAAAPSPIMLPPLGSCHCLMSQPHPLLAAHRPRCQNSDIRGVSGNVNPPRHQPEFKLLVFKADRIHERGSLPLLFFRESPSFFIFGFR</sequence>
<protein>
    <submittedName>
        <fullName evidence="1">Uncharacterized protein</fullName>
    </submittedName>
</protein>
<organism evidence="1 2">
    <name type="scientific">Nephila pilipes</name>
    <name type="common">Giant wood spider</name>
    <name type="synonym">Nephila maculata</name>
    <dbReference type="NCBI Taxonomy" id="299642"/>
    <lineage>
        <taxon>Eukaryota</taxon>
        <taxon>Metazoa</taxon>
        <taxon>Ecdysozoa</taxon>
        <taxon>Arthropoda</taxon>
        <taxon>Chelicerata</taxon>
        <taxon>Arachnida</taxon>
        <taxon>Araneae</taxon>
        <taxon>Araneomorphae</taxon>
        <taxon>Entelegynae</taxon>
        <taxon>Araneoidea</taxon>
        <taxon>Nephilidae</taxon>
        <taxon>Nephila</taxon>
    </lineage>
</organism>
<comment type="caution">
    <text evidence="1">The sequence shown here is derived from an EMBL/GenBank/DDBJ whole genome shotgun (WGS) entry which is preliminary data.</text>
</comment>
<dbReference type="EMBL" id="BMAW01044884">
    <property type="protein sequence ID" value="GFS46846.1"/>
    <property type="molecule type" value="Genomic_DNA"/>
</dbReference>
<dbReference type="AlphaFoldDB" id="A0A8X6IIP6"/>
<reference evidence="1" key="1">
    <citation type="submission" date="2020-08" db="EMBL/GenBank/DDBJ databases">
        <title>Multicomponent nature underlies the extraordinary mechanical properties of spider dragline silk.</title>
        <authorList>
            <person name="Kono N."/>
            <person name="Nakamura H."/>
            <person name="Mori M."/>
            <person name="Yoshida Y."/>
            <person name="Ohtoshi R."/>
            <person name="Malay A.D."/>
            <person name="Moran D.A.P."/>
            <person name="Tomita M."/>
            <person name="Numata K."/>
            <person name="Arakawa K."/>
        </authorList>
    </citation>
    <scope>NUCLEOTIDE SEQUENCE</scope>
</reference>
<evidence type="ECO:0000313" key="2">
    <source>
        <dbReference type="Proteomes" id="UP000887013"/>
    </source>
</evidence>
<name>A0A8X6IIP6_NEPPI</name>
<evidence type="ECO:0000313" key="1">
    <source>
        <dbReference type="EMBL" id="GFS46846.1"/>
    </source>
</evidence>
<proteinExistence type="predicted"/>